<protein>
    <recommendedName>
        <fullName evidence="3">Resolvase/invertase-type recombinase catalytic domain-containing protein</fullName>
    </recommendedName>
</protein>
<name>A0ABP6M881_9ACTN</name>
<accession>A0ABP6M881</accession>
<proteinExistence type="predicted"/>
<dbReference type="Proteomes" id="UP001501637">
    <property type="component" value="Unassembled WGS sequence"/>
</dbReference>
<comment type="caution">
    <text evidence="1">The sequence shown here is derived from an EMBL/GenBank/DDBJ whole genome shotgun (WGS) entry which is preliminary data.</text>
</comment>
<evidence type="ECO:0000313" key="1">
    <source>
        <dbReference type="EMBL" id="GAA3082830.1"/>
    </source>
</evidence>
<sequence>MPLALADELTEFLDRAAYVYQWPLYPPPESCSPERPRSRRAPAWMDAERLTAERWHPDEVRITPDQIVRLGITRREALDQRLTHLSAHGRTPRVCLYALTPVRNQPPRSFAAARDYANDEGWRVCADHCIADGLPKTDPMHRPGWRWVLNLVRAGHVDGVVTLTHTEITQHLDEYELQLDLVDHHGGFVALVTPENVGAKRR</sequence>
<evidence type="ECO:0000313" key="2">
    <source>
        <dbReference type="Proteomes" id="UP001501637"/>
    </source>
</evidence>
<dbReference type="EMBL" id="BAAAUG010000010">
    <property type="protein sequence ID" value="GAA3082830.1"/>
    <property type="molecule type" value="Genomic_DNA"/>
</dbReference>
<keyword evidence="2" id="KW-1185">Reference proteome</keyword>
<evidence type="ECO:0008006" key="3">
    <source>
        <dbReference type="Google" id="ProtNLM"/>
    </source>
</evidence>
<organism evidence="1 2">
    <name type="scientific">Streptomyces rectiviolaceus</name>
    <dbReference type="NCBI Taxonomy" id="332591"/>
    <lineage>
        <taxon>Bacteria</taxon>
        <taxon>Bacillati</taxon>
        <taxon>Actinomycetota</taxon>
        <taxon>Actinomycetes</taxon>
        <taxon>Kitasatosporales</taxon>
        <taxon>Streptomycetaceae</taxon>
        <taxon>Streptomyces</taxon>
    </lineage>
</organism>
<gene>
    <name evidence="1" type="ORF">GCM10010449_03450</name>
</gene>
<reference evidence="2" key="1">
    <citation type="journal article" date="2019" name="Int. J. Syst. Evol. Microbiol.">
        <title>The Global Catalogue of Microorganisms (GCM) 10K type strain sequencing project: providing services to taxonomists for standard genome sequencing and annotation.</title>
        <authorList>
            <consortium name="The Broad Institute Genomics Platform"/>
            <consortium name="The Broad Institute Genome Sequencing Center for Infectious Disease"/>
            <person name="Wu L."/>
            <person name="Ma J."/>
        </authorList>
    </citation>
    <scope>NUCLEOTIDE SEQUENCE [LARGE SCALE GENOMIC DNA]</scope>
    <source>
        <strain evidence="2">JCM 9092</strain>
    </source>
</reference>